<dbReference type="VEuPathDB" id="VectorBase:HLOH_052118"/>
<evidence type="ECO:0000256" key="1">
    <source>
        <dbReference type="SAM" id="MobiDB-lite"/>
    </source>
</evidence>
<gene>
    <name evidence="2" type="ORF">HPB48_005610</name>
</gene>
<dbReference type="AlphaFoldDB" id="A0A9J6GFZ0"/>
<comment type="caution">
    <text evidence="2">The sequence shown here is derived from an EMBL/GenBank/DDBJ whole genome shotgun (WGS) entry which is preliminary data.</text>
</comment>
<feature type="region of interest" description="Disordered" evidence="1">
    <location>
        <begin position="94"/>
        <end position="123"/>
    </location>
</feature>
<keyword evidence="3" id="KW-1185">Reference proteome</keyword>
<name>A0A9J6GFZ0_HAELO</name>
<protein>
    <submittedName>
        <fullName evidence="2">Uncharacterized protein</fullName>
    </submittedName>
</protein>
<feature type="compositionally biased region" description="Polar residues" evidence="1">
    <location>
        <begin position="108"/>
        <end position="117"/>
    </location>
</feature>
<accession>A0A9J6GFZ0</accession>
<evidence type="ECO:0000313" key="2">
    <source>
        <dbReference type="EMBL" id="KAH9374290.1"/>
    </source>
</evidence>
<dbReference type="Proteomes" id="UP000821853">
    <property type="component" value="Chromosome 4"/>
</dbReference>
<dbReference type="EMBL" id="JABSTR010000006">
    <property type="protein sequence ID" value="KAH9374290.1"/>
    <property type="molecule type" value="Genomic_DNA"/>
</dbReference>
<evidence type="ECO:0000313" key="3">
    <source>
        <dbReference type="Proteomes" id="UP000821853"/>
    </source>
</evidence>
<sequence length="146" mass="16106">MPPKHLGRTPLEAVPLSSTANSLCSYPSPAPEVYATDICRLCQEARATLVQLLWNCQPPTSTTTMFPPQFEAAMRSEDYETQARATRLLNNALDQQRPARRPEGITHATAQDNTGQTPPVLGFDSAWDNHIPLTGRLSTGPSHWRP</sequence>
<reference evidence="2 3" key="1">
    <citation type="journal article" date="2020" name="Cell">
        <title>Large-Scale Comparative Analyses of Tick Genomes Elucidate Their Genetic Diversity and Vector Capacities.</title>
        <authorList>
            <consortium name="Tick Genome and Microbiome Consortium (TIGMIC)"/>
            <person name="Jia N."/>
            <person name="Wang J."/>
            <person name="Shi W."/>
            <person name="Du L."/>
            <person name="Sun Y."/>
            <person name="Zhan W."/>
            <person name="Jiang J.F."/>
            <person name="Wang Q."/>
            <person name="Zhang B."/>
            <person name="Ji P."/>
            <person name="Bell-Sakyi L."/>
            <person name="Cui X.M."/>
            <person name="Yuan T.T."/>
            <person name="Jiang B.G."/>
            <person name="Yang W.F."/>
            <person name="Lam T.T."/>
            <person name="Chang Q.C."/>
            <person name="Ding S.J."/>
            <person name="Wang X.J."/>
            <person name="Zhu J.G."/>
            <person name="Ruan X.D."/>
            <person name="Zhao L."/>
            <person name="Wei J.T."/>
            <person name="Ye R.Z."/>
            <person name="Que T.C."/>
            <person name="Du C.H."/>
            <person name="Zhou Y.H."/>
            <person name="Cheng J.X."/>
            <person name="Dai P.F."/>
            <person name="Guo W.B."/>
            <person name="Han X.H."/>
            <person name="Huang E.J."/>
            <person name="Li L.F."/>
            <person name="Wei W."/>
            <person name="Gao Y.C."/>
            <person name="Liu J.Z."/>
            <person name="Shao H.Z."/>
            <person name="Wang X."/>
            <person name="Wang C.C."/>
            <person name="Yang T.C."/>
            <person name="Huo Q.B."/>
            <person name="Li W."/>
            <person name="Chen H.Y."/>
            <person name="Chen S.E."/>
            <person name="Zhou L.G."/>
            <person name="Ni X.B."/>
            <person name="Tian J.H."/>
            <person name="Sheng Y."/>
            <person name="Liu T."/>
            <person name="Pan Y.S."/>
            <person name="Xia L.Y."/>
            <person name="Li J."/>
            <person name="Zhao F."/>
            <person name="Cao W.C."/>
        </authorList>
    </citation>
    <scope>NUCLEOTIDE SEQUENCE [LARGE SCALE GENOMIC DNA]</scope>
    <source>
        <strain evidence="2">HaeL-2018</strain>
    </source>
</reference>
<organism evidence="2 3">
    <name type="scientific">Haemaphysalis longicornis</name>
    <name type="common">Bush tick</name>
    <dbReference type="NCBI Taxonomy" id="44386"/>
    <lineage>
        <taxon>Eukaryota</taxon>
        <taxon>Metazoa</taxon>
        <taxon>Ecdysozoa</taxon>
        <taxon>Arthropoda</taxon>
        <taxon>Chelicerata</taxon>
        <taxon>Arachnida</taxon>
        <taxon>Acari</taxon>
        <taxon>Parasitiformes</taxon>
        <taxon>Ixodida</taxon>
        <taxon>Ixodoidea</taxon>
        <taxon>Ixodidae</taxon>
        <taxon>Haemaphysalinae</taxon>
        <taxon>Haemaphysalis</taxon>
    </lineage>
</organism>
<proteinExistence type="predicted"/>